<dbReference type="SUPFAM" id="SSF48613">
    <property type="entry name" value="Heme oxygenase-like"/>
    <property type="match status" value="1"/>
</dbReference>
<dbReference type="GO" id="GO:0009228">
    <property type="term" value="P:thiamine biosynthetic process"/>
    <property type="evidence" value="ECO:0007669"/>
    <property type="project" value="InterPro"/>
</dbReference>
<dbReference type="PANTHER" id="PTHR20858:SF17">
    <property type="entry name" value="HYDROXYMETHYLPYRIMIDINE_PHOSPHOMETHYLPYRIMIDINE KINASE THI20-RELATED"/>
    <property type="match status" value="1"/>
</dbReference>
<sequence>MLFSSEIIETVVNYLVNFYGENIPRIVLDPVMVATSGAMLLNPEAVYHMKSKVLPITYLVTPNVPEAIILADEDDSMKNLDDLKRIAKKIASYGSQIVLLKGGHVPFDINGNTISIEATLDPVNQDESYYLIDLVYSKEDDEFFELKNKFVKTKNNHGTGCTVSAAIAANLAKGFSPREAIVQAIEFVQIAIQTSFDIGFGNGPLNHFHSTSHIAIPPLWYEYTHHPFVQGLQDGSLPRECFIHYLKQDYLFLIHFARANSLGAYKSSTFEDIAAFNLTAMNIVQESKLHEEYCLEWGVSLEELKSTEECTETVAYTRFVLDKGNSGTLLDLRTAMAPCVMGYGDIGLRLYNDPATVREGNPYWKWICMYADENYQRAVESFQGKFPSNARCIRKRRSKSQA</sequence>
<dbReference type="CDD" id="cd01169">
    <property type="entry name" value="HMPP_kinase"/>
    <property type="match status" value="1"/>
</dbReference>
<evidence type="ECO:0000259" key="1">
    <source>
        <dbReference type="Pfam" id="PF03070"/>
    </source>
</evidence>
<evidence type="ECO:0000313" key="3">
    <source>
        <dbReference type="EMBL" id="KAJ3259827.1"/>
    </source>
</evidence>
<feature type="domain" description="Thiaminase-2/PQQC" evidence="1">
    <location>
        <begin position="215"/>
        <end position="383"/>
    </location>
</feature>
<dbReference type="PANTHER" id="PTHR20858">
    <property type="entry name" value="PHOSPHOMETHYLPYRIMIDINE KINASE"/>
    <property type="match status" value="1"/>
</dbReference>
<dbReference type="GO" id="GO:0005829">
    <property type="term" value="C:cytosol"/>
    <property type="evidence" value="ECO:0007669"/>
    <property type="project" value="TreeGrafter"/>
</dbReference>
<dbReference type="GO" id="GO:0008902">
    <property type="term" value="F:hydroxymethylpyrimidine kinase activity"/>
    <property type="evidence" value="ECO:0007669"/>
    <property type="project" value="TreeGrafter"/>
</dbReference>
<organism evidence="3 4">
    <name type="scientific">Boothiomyces macroporosus</name>
    <dbReference type="NCBI Taxonomy" id="261099"/>
    <lineage>
        <taxon>Eukaryota</taxon>
        <taxon>Fungi</taxon>
        <taxon>Fungi incertae sedis</taxon>
        <taxon>Chytridiomycota</taxon>
        <taxon>Chytridiomycota incertae sedis</taxon>
        <taxon>Chytridiomycetes</taxon>
        <taxon>Rhizophydiales</taxon>
        <taxon>Terramycetaceae</taxon>
        <taxon>Boothiomyces</taxon>
    </lineage>
</organism>
<name>A0AAD5UNR9_9FUNG</name>
<dbReference type="SUPFAM" id="SSF53613">
    <property type="entry name" value="Ribokinase-like"/>
    <property type="match status" value="1"/>
</dbReference>
<protein>
    <submittedName>
        <fullName evidence="3">Uncharacterized protein</fullName>
    </submittedName>
</protein>
<dbReference type="Gene3D" id="3.40.1190.20">
    <property type="match status" value="1"/>
</dbReference>
<comment type="caution">
    <text evidence="3">The sequence shown here is derived from an EMBL/GenBank/DDBJ whole genome shotgun (WGS) entry which is preliminary data.</text>
</comment>
<dbReference type="Proteomes" id="UP001210925">
    <property type="component" value="Unassembled WGS sequence"/>
</dbReference>
<dbReference type="InterPro" id="IPR016084">
    <property type="entry name" value="Haem_Oase-like_multi-hlx"/>
</dbReference>
<accession>A0AAD5UNR9</accession>
<dbReference type="EMBL" id="JADGKB010000015">
    <property type="protein sequence ID" value="KAJ3259827.1"/>
    <property type="molecule type" value="Genomic_DNA"/>
</dbReference>
<feature type="domain" description="Pyridoxamine kinase/Phosphomethylpyrimidine kinase" evidence="2">
    <location>
        <begin position="1"/>
        <end position="206"/>
    </location>
</feature>
<dbReference type="GO" id="GO:0008972">
    <property type="term" value="F:phosphomethylpyrimidine kinase activity"/>
    <property type="evidence" value="ECO:0007669"/>
    <property type="project" value="InterPro"/>
</dbReference>
<dbReference type="Gene3D" id="1.20.910.10">
    <property type="entry name" value="Heme oxygenase-like"/>
    <property type="match status" value="1"/>
</dbReference>
<reference evidence="3" key="1">
    <citation type="submission" date="2020-05" db="EMBL/GenBank/DDBJ databases">
        <title>Phylogenomic resolution of chytrid fungi.</title>
        <authorList>
            <person name="Stajich J.E."/>
            <person name="Amses K."/>
            <person name="Simmons R."/>
            <person name="Seto K."/>
            <person name="Myers J."/>
            <person name="Bonds A."/>
            <person name="Quandt C.A."/>
            <person name="Barry K."/>
            <person name="Liu P."/>
            <person name="Grigoriev I."/>
            <person name="Longcore J.E."/>
            <person name="James T.Y."/>
        </authorList>
    </citation>
    <scope>NUCLEOTIDE SEQUENCE</scope>
    <source>
        <strain evidence="3">PLAUS21</strain>
    </source>
</reference>
<dbReference type="InterPro" id="IPR029056">
    <property type="entry name" value="Ribokinase-like"/>
</dbReference>
<dbReference type="InterPro" id="IPR004305">
    <property type="entry name" value="Thiaminase-2/PQQC"/>
</dbReference>
<gene>
    <name evidence="3" type="ORF">HK103_001718</name>
</gene>
<dbReference type="AlphaFoldDB" id="A0AAD5UNR9"/>
<proteinExistence type="predicted"/>
<evidence type="ECO:0000259" key="2">
    <source>
        <dbReference type="Pfam" id="PF08543"/>
    </source>
</evidence>
<dbReference type="InterPro" id="IPR013749">
    <property type="entry name" value="PM/HMP-P_kinase-1"/>
</dbReference>
<dbReference type="CDD" id="cd19367">
    <property type="entry name" value="TenA_C_ScTHI20-like"/>
    <property type="match status" value="1"/>
</dbReference>
<keyword evidence="4" id="KW-1185">Reference proteome</keyword>
<dbReference type="InterPro" id="IPR004399">
    <property type="entry name" value="HMP/HMP-P_kinase_dom"/>
</dbReference>
<evidence type="ECO:0000313" key="4">
    <source>
        <dbReference type="Proteomes" id="UP001210925"/>
    </source>
</evidence>
<dbReference type="Pfam" id="PF03070">
    <property type="entry name" value="TENA_THI-4"/>
    <property type="match status" value="1"/>
</dbReference>
<dbReference type="Pfam" id="PF08543">
    <property type="entry name" value="Phos_pyr_kin"/>
    <property type="match status" value="1"/>
</dbReference>